<name>A0ABT3RMP8_9BACT</name>
<evidence type="ECO:0008006" key="3">
    <source>
        <dbReference type="Google" id="ProtNLM"/>
    </source>
</evidence>
<proteinExistence type="predicted"/>
<dbReference type="EMBL" id="JAPFQN010000003">
    <property type="protein sequence ID" value="MCX2743087.1"/>
    <property type="molecule type" value="Genomic_DNA"/>
</dbReference>
<protein>
    <recommendedName>
        <fullName evidence="3">STAS/SEC14 domain-containing protein</fullName>
    </recommendedName>
</protein>
<dbReference type="Proteomes" id="UP001209885">
    <property type="component" value="Unassembled WGS sequence"/>
</dbReference>
<sequence length="141" mass="16206">MEIQEIKATDLINEENVLFEEPYVTAYYSKDLKIAGVIWDGFIKTENYTNTFDRLIKLAEDRKVIGFYSDIRKQGVISIEARKYFESTISPKAKELGVDKTGIVSDSSPFKKYYINTIIKMTGRPAKIFSDPDKAINFILE</sequence>
<keyword evidence="2" id="KW-1185">Reference proteome</keyword>
<reference evidence="1 2" key="1">
    <citation type="submission" date="2022-11" db="EMBL/GenBank/DDBJ databases">
        <title>The characterization of three novel Bacteroidetes species and genomic analysis of their roles in tidal elemental geochemical cycles.</title>
        <authorList>
            <person name="Ma K."/>
        </authorList>
    </citation>
    <scope>NUCLEOTIDE SEQUENCE [LARGE SCALE GENOMIC DNA]</scope>
    <source>
        <strain evidence="1 2">M17</strain>
    </source>
</reference>
<accession>A0ABT3RMP8</accession>
<gene>
    <name evidence="1" type="ORF">OO013_04380</name>
</gene>
<evidence type="ECO:0000313" key="2">
    <source>
        <dbReference type="Proteomes" id="UP001209885"/>
    </source>
</evidence>
<organism evidence="1 2">
    <name type="scientific">Mangrovivirga halotolerans</name>
    <dbReference type="NCBI Taxonomy" id="2993936"/>
    <lineage>
        <taxon>Bacteria</taxon>
        <taxon>Pseudomonadati</taxon>
        <taxon>Bacteroidota</taxon>
        <taxon>Cytophagia</taxon>
        <taxon>Cytophagales</taxon>
        <taxon>Mangrovivirgaceae</taxon>
        <taxon>Mangrovivirga</taxon>
    </lineage>
</organism>
<comment type="caution">
    <text evidence="1">The sequence shown here is derived from an EMBL/GenBank/DDBJ whole genome shotgun (WGS) entry which is preliminary data.</text>
</comment>
<dbReference type="RefSeq" id="WP_266055458.1">
    <property type="nucleotide sequence ID" value="NZ_JAPFQN010000003.1"/>
</dbReference>
<evidence type="ECO:0000313" key="1">
    <source>
        <dbReference type="EMBL" id="MCX2743087.1"/>
    </source>
</evidence>